<evidence type="ECO:0000313" key="3">
    <source>
        <dbReference type="EMBL" id="QNE20689.1"/>
    </source>
</evidence>
<organism evidence="3 4">
    <name type="scientific">Kribbella qitaiheensis</name>
    <dbReference type="NCBI Taxonomy" id="1544730"/>
    <lineage>
        <taxon>Bacteria</taxon>
        <taxon>Bacillati</taxon>
        <taxon>Actinomycetota</taxon>
        <taxon>Actinomycetes</taxon>
        <taxon>Propionibacteriales</taxon>
        <taxon>Kribbellaceae</taxon>
        <taxon>Kribbella</taxon>
    </lineage>
</organism>
<gene>
    <name evidence="3" type="ORF">F1D05_25715</name>
</gene>
<dbReference type="Gene3D" id="3.30.420.40">
    <property type="match status" value="1"/>
</dbReference>
<dbReference type="EMBL" id="CP043661">
    <property type="protein sequence ID" value="QNE20689.1"/>
    <property type="molecule type" value="Genomic_DNA"/>
</dbReference>
<evidence type="ECO:0000256" key="2">
    <source>
        <dbReference type="SAM" id="MobiDB-lite"/>
    </source>
</evidence>
<dbReference type="Proteomes" id="UP000515563">
    <property type="component" value="Chromosome"/>
</dbReference>
<accession>A0A7G6X374</accession>
<dbReference type="Pfam" id="PF00480">
    <property type="entry name" value="ROK"/>
    <property type="match status" value="1"/>
</dbReference>
<sequence>MSATTTFATDRLGSLSASSTGFRPKIVIHLSRGDSPARSSPPPDSRLEVTQEPYSRPLGLGLRGLRYLARDESRTRSRPARHFQFRGDSGYVSGLDIGAHKTRAVVTDLRGNTLAARRVELDPALAAADRIRVVVETAHACWAEAEVEPDEITEVVCGVTGALRAAEGVNDVRTGPFGSGLSPYPLPGFSEPDLSAVLSAELRKPVAVANDVKLASPG</sequence>
<evidence type="ECO:0000256" key="1">
    <source>
        <dbReference type="ARBA" id="ARBA00006479"/>
    </source>
</evidence>
<feature type="region of interest" description="Disordered" evidence="2">
    <location>
        <begin position="30"/>
        <end position="53"/>
    </location>
</feature>
<reference evidence="4" key="1">
    <citation type="submission" date="2019-09" db="EMBL/GenBank/DDBJ databases">
        <title>Antimicrobial potential of Antarctic Bacteria.</title>
        <authorList>
            <person name="Benaud N."/>
            <person name="Edwards R.J."/>
            <person name="Ferrari B.C."/>
        </authorList>
    </citation>
    <scope>NUCLEOTIDE SEQUENCE [LARGE SCALE GENOMIC DNA]</scope>
    <source>
        <strain evidence="4">SPB151</strain>
    </source>
</reference>
<dbReference type="InterPro" id="IPR043129">
    <property type="entry name" value="ATPase_NBD"/>
</dbReference>
<comment type="similarity">
    <text evidence="1">Belongs to the ROK (NagC/XylR) family.</text>
</comment>
<keyword evidence="4" id="KW-1185">Reference proteome</keyword>
<dbReference type="KEGG" id="kqi:F1D05_25715"/>
<proteinExistence type="inferred from homology"/>
<dbReference type="CDD" id="cd23763">
    <property type="entry name" value="ASKHA_ATPase_ROK"/>
    <property type="match status" value="1"/>
</dbReference>
<dbReference type="InterPro" id="IPR000600">
    <property type="entry name" value="ROK"/>
</dbReference>
<reference evidence="3 4" key="2">
    <citation type="journal article" date="2020" name="Microbiol. Resour. Announc.">
        <title>Antarctic desert soil bacteria exhibit high novel natural product potential, evaluated through long-read genome sequencing and comparative genomics.</title>
        <authorList>
            <person name="Benaud N."/>
            <person name="Edwards R.J."/>
            <person name="Amos T.G."/>
            <person name="D'Agostino P.M."/>
            <person name="Gutierrez-Chavez C."/>
            <person name="Montgomery K."/>
            <person name="Nicetic I."/>
            <person name="Ferrari B.C."/>
        </authorList>
    </citation>
    <scope>NUCLEOTIDE SEQUENCE [LARGE SCALE GENOMIC DNA]</scope>
    <source>
        <strain evidence="3 4">SPB151</strain>
    </source>
</reference>
<protein>
    <submittedName>
        <fullName evidence="3">ROK family protein</fullName>
    </submittedName>
</protein>
<dbReference type="SUPFAM" id="SSF53067">
    <property type="entry name" value="Actin-like ATPase domain"/>
    <property type="match status" value="1"/>
</dbReference>
<evidence type="ECO:0000313" key="4">
    <source>
        <dbReference type="Proteomes" id="UP000515563"/>
    </source>
</evidence>
<name>A0A7G6X374_9ACTN</name>
<dbReference type="AlphaFoldDB" id="A0A7G6X374"/>